<sequence length="712" mass="78969">MAKVINTILSITDNISKSIQPAINSVNTAKKQIAALKDQIKEHDLAVDAAKENIKQIAAQMEEAKKIVLENNTAYKEAVVGIQNFKEANIEIEKSIKDHQNELLDLAKQYGANSEQYKMAQKELQALKQQRKDNVAAIKEQSQNLKGMAENLIENSDKIKALKQEEEKQKKAMKETSDAAREKRKQISELSKGISENTEKIKESRAKIKEWGKSFISTIDSVIKRAAQFTVAIASLAIGVGLNTSFNLEASRTQLETAVKDAERTSELMKKAQDLSVVTPFTPEEVIQATATLETYKIDSEKWLSKVADAAGAANKGIDQATEAVKDILSKNEFQRMEEFGISKKMLIEAAQLKYGKNKVFKKNGEVKDQEKLEIVLEEVMTSKFDGGADKLSKNIKGIWSTVTGAISQSLAQIMGMELGVIKTGSVLDLLKTKLQLVAETLNKWQKDGTIDKIAQDFTIAFNKIIKLGGEVYNFLKENKEVIGSFLRAAAGIYVVVKALMILSGIVSAINIILAASPLTWILAAVLAVIGVLYLLTFHFDLVKAFIIKCWNAFNEFTDNMPLWAEILLLPLKPIFMLIKAFGKLIEIGAKAWKWISKLSKDEDVQKTVEVKQQVEEEVKEKAKKDVTQKIATSEIPSQSKTFKKQFEGKSMNFNKAKAIKEASSKVPTATANKTPAVQVYMQGDIYGMDDFNEKVNGAIVSALKVNMQNVT</sequence>
<reference evidence="3 4" key="1">
    <citation type="submission" date="2012-07" db="EMBL/GenBank/DDBJ databases">
        <title>The Genome Sequence of Fusobacterium ulcerans 12_1B.</title>
        <authorList>
            <consortium name="The Broad Institute Genome Sequencing Platform"/>
            <person name="Earl A."/>
            <person name="Ward D."/>
            <person name="Feldgarden M."/>
            <person name="Gevers D."/>
            <person name="Strauss J."/>
            <person name="Ambrose C.E."/>
            <person name="Allen-Vercoe E."/>
            <person name="Walker B."/>
            <person name="Young S.K."/>
            <person name="Zeng Q."/>
            <person name="Gargeya S."/>
            <person name="Fitzgerald M."/>
            <person name="Haas B."/>
            <person name="Abouelleil A."/>
            <person name="Alvarado L."/>
            <person name="Arachchi H.M."/>
            <person name="Berlin A.M."/>
            <person name="Chapman S.B."/>
            <person name="Goldberg J."/>
            <person name="Griggs A."/>
            <person name="Gujja S."/>
            <person name="Hansen M."/>
            <person name="Howarth C."/>
            <person name="Imamovic A."/>
            <person name="Larimer J."/>
            <person name="McCowen C."/>
            <person name="Montmayeur A."/>
            <person name="Murphy C."/>
            <person name="Neiman D."/>
            <person name="Pearson M."/>
            <person name="Priest M."/>
            <person name="Roberts A."/>
            <person name="Saif S."/>
            <person name="Shea T."/>
            <person name="Sisk P."/>
            <person name="Sykes S."/>
            <person name="Wortman J."/>
            <person name="Nusbaum C."/>
            <person name="Birren B."/>
        </authorList>
    </citation>
    <scope>NUCLEOTIDE SEQUENCE [LARGE SCALE GENOMIC DNA]</scope>
    <source>
        <strain evidence="3 4">12_1B</strain>
    </source>
</reference>
<proteinExistence type="predicted"/>
<keyword evidence="2" id="KW-0472">Membrane</keyword>
<comment type="caution">
    <text evidence="3">The sequence shown here is derived from an EMBL/GenBank/DDBJ whole genome shotgun (WGS) entry which is preliminary data.</text>
</comment>
<organism evidence="3 4">
    <name type="scientific">Fusobacterium ulcerans 12-1B</name>
    <dbReference type="NCBI Taxonomy" id="457404"/>
    <lineage>
        <taxon>Bacteria</taxon>
        <taxon>Fusobacteriati</taxon>
        <taxon>Fusobacteriota</taxon>
        <taxon>Fusobacteriia</taxon>
        <taxon>Fusobacteriales</taxon>
        <taxon>Fusobacteriaceae</taxon>
        <taxon>Fusobacterium</taxon>
    </lineage>
</organism>
<evidence type="ECO:0000256" key="2">
    <source>
        <dbReference type="SAM" id="Phobius"/>
    </source>
</evidence>
<dbReference type="BioCyc" id="FSP457404-HMP:GTSQ-1813-MONOMER"/>
<feature type="compositionally biased region" description="Basic and acidic residues" evidence="1">
    <location>
        <begin position="165"/>
        <end position="187"/>
    </location>
</feature>
<dbReference type="RefSeq" id="WP_008697347.1">
    <property type="nucleotide sequence ID" value="NZ_KE161008.1"/>
</dbReference>
<feature type="transmembrane region" description="Helical" evidence="2">
    <location>
        <begin position="521"/>
        <end position="543"/>
    </location>
</feature>
<dbReference type="PATRIC" id="fig|457404.5.peg.2299"/>
<dbReference type="HOGENOM" id="CLU_387706_0_0_0"/>
<evidence type="ECO:0000256" key="1">
    <source>
        <dbReference type="SAM" id="MobiDB-lite"/>
    </source>
</evidence>
<keyword evidence="2" id="KW-1133">Transmembrane helix</keyword>
<evidence type="ECO:0000313" key="3">
    <source>
        <dbReference type="EMBL" id="EHO80730.1"/>
    </source>
</evidence>
<evidence type="ECO:0008006" key="5">
    <source>
        <dbReference type="Google" id="ProtNLM"/>
    </source>
</evidence>
<dbReference type="EMBL" id="AGWJ02000021">
    <property type="protein sequence ID" value="EHO80730.1"/>
    <property type="molecule type" value="Genomic_DNA"/>
</dbReference>
<dbReference type="Proteomes" id="UP000003233">
    <property type="component" value="Unassembled WGS sequence"/>
</dbReference>
<dbReference type="AlphaFoldDB" id="H1PTR0"/>
<gene>
    <name evidence="3" type="ORF">HMPREF0402_01803</name>
</gene>
<protein>
    <recommendedName>
        <fullName evidence="5">Phage tail tape measure protein, TP901 family, core region</fullName>
    </recommendedName>
</protein>
<feature type="region of interest" description="Disordered" evidence="1">
    <location>
        <begin position="165"/>
        <end position="191"/>
    </location>
</feature>
<keyword evidence="2" id="KW-0812">Transmembrane</keyword>
<name>H1PTR0_9FUSO</name>
<accession>H1PTR0</accession>
<feature type="transmembrane region" description="Helical" evidence="2">
    <location>
        <begin position="491"/>
        <end position="514"/>
    </location>
</feature>
<keyword evidence="4" id="KW-1185">Reference proteome</keyword>
<evidence type="ECO:0000313" key="4">
    <source>
        <dbReference type="Proteomes" id="UP000003233"/>
    </source>
</evidence>